<gene>
    <name evidence="6" type="ORF">AA0535_0632</name>
</gene>
<dbReference type="InterPro" id="IPR005119">
    <property type="entry name" value="LysR_subst-bd"/>
</dbReference>
<sequence length="309" mass="33132">MAVELRHLRYLVAIAESGTFTLAAERLHMAQPPLSQQVQRLEEDLGVRLFERSRRGVTLTEAGQQLLDRARTILALSEEFRSFARGLAEGHEGSLRIGMAGGVTLHPLIPAAIQGFRQARKGVEVTLEESNTPALCAALRNGQVDVAIIRPPVFDPQIVVHPLMDEPTMIVLPSSHARHKARKLSLHDIAGDPLILFERHLGPGFYDTIIAAFLQTGVSPQLGQHAPQVAAIIPMVAAGMGVAIVPSYLSQIHARGVSFHPISGPMPRATIAMALARATPNRAVTAFEAILRTLCTQGQGALGPAGVQG</sequence>
<dbReference type="SUPFAM" id="SSF53850">
    <property type="entry name" value="Periplasmic binding protein-like II"/>
    <property type="match status" value="1"/>
</dbReference>
<evidence type="ECO:0000256" key="2">
    <source>
        <dbReference type="ARBA" id="ARBA00023015"/>
    </source>
</evidence>
<evidence type="ECO:0000259" key="5">
    <source>
        <dbReference type="PROSITE" id="PS50931"/>
    </source>
</evidence>
<dbReference type="InterPro" id="IPR036388">
    <property type="entry name" value="WH-like_DNA-bd_sf"/>
</dbReference>
<evidence type="ECO:0000256" key="4">
    <source>
        <dbReference type="ARBA" id="ARBA00023163"/>
    </source>
</evidence>
<dbReference type="Pfam" id="PF00126">
    <property type="entry name" value="HTH_1"/>
    <property type="match status" value="1"/>
</dbReference>
<evidence type="ECO:0000313" key="7">
    <source>
        <dbReference type="Proteomes" id="UP001062776"/>
    </source>
</evidence>
<proteinExistence type="inferred from homology"/>
<dbReference type="Pfam" id="PF03466">
    <property type="entry name" value="LysR_substrate"/>
    <property type="match status" value="1"/>
</dbReference>
<protein>
    <submittedName>
        <fullName evidence="6">LysR family transcriptional regulator</fullName>
    </submittedName>
</protein>
<evidence type="ECO:0000256" key="1">
    <source>
        <dbReference type="ARBA" id="ARBA00009437"/>
    </source>
</evidence>
<keyword evidence="7" id="KW-1185">Reference proteome</keyword>
<dbReference type="PANTHER" id="PTHR30346">
    <property type="entry name" value="TRANSCRIPTIONAL DUAL REGULATOR HCAR-RELATED"/>
    <property type="match status" value="1"/>
</dbReference>
<evidence type="ECO:0000313" key="6">
    <source>
        <dbReference type="EMBL" id="GBQ84938.1"/>
    </source>
</evidence>
<feature type="domain" description="HTH lysR-type" evidence="5">
    <location>
        <begin position="3"/>
        <end position="60"/>
    </location>
</feature>
<reference evidence="6" key="1">
    <citation type="submission" date="2013-04" db="EMBL/GenBank/DDBJ databases">
        <title>The genome sequencing project of 58 acetic acid bacteria.</title>
        <authorList>
            <person name="Okamoto-Kainuma A."/>
            <person name="Ishikawa M."/>
            <person name="Umino S."/>
            <person name="Koizumi Y."/>
            <person name="Shiwa Y."/>
            <person name="Yoshikawa H."/>
            <person name="Matsutani M."/>
            <person name="Matsushita K."/>
        </authorList>
    </citation>
    <scope>NUCLEOTIDE SEQUENCE</scope>
    <source>
        <strain evidence="6">NRIC 0535</strain>
    </source>
</reference>
<evidence type="ECO:0000256" key="3">
    <source>
        <dbReference type="ARBA" id="ARBA00023125"/>
    </source>
</evidence>
<keyword evidence="4" id="KW-0804">Transcription</keyword>
<organism evidence="6 7">
    <name type="scientific">Asaia krungthepensis NRIC 0535</name>
    <dbReference type="NCBI Taxonomy" id="1307925"/>
    <lineage>
        <taxon>Bacteria</taxon>
        <taxon>Pseudomonadati</taxon>
        <taxon>Pseudomonadota</taxon>
        <taxon>Alphaproteobacteria</taxon>
        <taxon>Acetobacterales</taxon>
        <taxon>Acetobacteraceae</taxon>
        <taxon>Asaia</taxon>
    </lineage>
</organism>
<dbReference type="PRINTS" id="PR00039">
    <property type="entry name" value="HTHLYSR"/>
</dbReference>
<dbReference type="InterPro" id="IPR036390">
    <property type="entry name" value="WH_DNA-bd_sf"/>
</dbReference>
<dbReference type="PANTHER" id="PTHR30346:SF28">
    <property type="entry name" value="HTH-TYPE TRANSCRIPTIONAL REGULATOR CYNR"/>
    <property type="match status" value="1"/>
</dbReference>
<dbReference type="Gene3D" id="1.10.10.10">
    <property type="entry name" value="Winged helix-like DNA-binding domain superfamily/Winged helix DNA-binding domain"/>
    <property type="match status" value="1"/>
</dbReference>
<comment type="caution">
    <text evidence="6">The sequence shown here is derived from an EMBL/GenBank/DDBJ whole genome shotgun (WGS) entry which is preliminary data.</text>
</comment>
<dbReference type="RefSeq" id="WP_264814461.1">
    <property type="nucleotide sequence ID" value="NZ_BAPV01000004.1"/>
</dbReference>
<dbReference type="EMBL" id="BAPV01000004">
    <property type="protein sequence ID" value="GBQ84938.1"/>
    <property type="molecule type" value="Genomic_DNA"/>
</dbReference>
<dbReference type="Gene3D" id="3.40.190.10">
    <property type="entry name" value="Periplasmic binding protein-like II"/>
    <property type="match status" value="2"/>
</dbReference>
<comment type="similarity">
    <text evidence="1">Belongs to the LysR transcriptional regulatory family.</text>
</comment>
<accession>A0ABQ0PYR2</accession>
<keyword evidence="2" id="KW-0805">Transcription regulation</keyword>
<dbReference type="InterPro" id="IPR000847">
    <property type="entry name" value="LysR_HTH_N"/>
</dbReference>
<dbReference type="SUPFAM" id="SSF46785">
    <property type="entry name" value="Winged helix' DNA-binding domain"/>
    <property type="match status" value="1"/>
</dbReference>
<keyword evidence="3" id="KW-0238">DNA-binding</keyword>
<dbReference type="Proteomes" id="UP001062776">
    <property type="component" value="Unassembled WGS sequence"/>
</dbReference>
<name>A0ABQ0PYR2_9PROT</name>
<dbReference type="PROSITE" id="PS50931">
    <property type="entry name" value="HTH_LYSR"/>
    <property type="match status" value="1"/>
</dbReference>